<dbReference type="AlphaFoldDB" id="A0A8J7TTD5"/>
<keyword evidence="1" id="KW-0732">Signal</keyword>
<comment type="caution">
    <text evidence="2">The sequence shown here is derived from an EMBL/GenBank/DDBJ whole genome shotgun (WGS) entry which is preliminary data.</text>
</comment>
<gene>
    <name evidence="2" type="ORF">J0H12_05065</name>
</gene>
<sequence>MTKSKNILLLIALLFTISQQSFASLPEIEKQGPEIIPHLLTGAGEFAKLTEEYLQDISQNTIILTDVHGVVTNYSEPNQQPYDWDTKKTRYESRGDMVPYLKNLMARKYVILFSSAWPNPEETFTCLSELDLLSQEMAVQKGSHAVKTIRKYPPVTDQEFNEAAKDKTLLAILENRPSEETITTPYDFIQKGNCISVNSDWGYYRSKALVPDVYFERNSSSSPIDTLIFMEDSELNIRIFMNQLSLTTYYPTLKKVIIFKFPKIQGEVRDEDNIDPALL</sequence>
<reference evidence="2" key="1">
    <citation type="submission" date="2021-02" db="EMBL/GenBank/DDBJ databases">
        <title>Thiocyanate and organic carbon inputs drive convergent selection for specific autotrophic Afipia and Thiobacillus strains within complex microbiomes.</title>
        <authorList>
            <person name="Huddy R.J."/>
            <person name="Sachdeva R."/>
            <person name="Kadzinga F."/>
            <person name="Kantor R.S."/>
            <person name="Harrison S.T.L."/>
            <person name="Banfield J.F."/>
        </authorList>
    </citation>
    <scope>NUCLEOTIDE SEQUENCE</scope>
    <source>
        <strain evidence="2">SCN18_10_11_15_R4_P_38_20</strain>
    </source>
</reference>
<name>A0A8J7TTD5_9PROT</name>
<dbReference type="Proteomes" id="UP000664414">
    <property type="component" value="Unassembled WGS sequence"/>
</dbReference>
<evidence type="ECO:0000313" key="2">
    <source>
        <dbReference type="EMBL" id="MBN9413276.1"/>
    </source>
</evidence>
<feature type="chain" id="PRO_5035176070" description="FCP1 homology domain-containing protein" evidence="1">
    <location>
        <begin position="24"/>
        <end position="279"/>
    </location>
</feature>
<proteinExistence type="predicted"/>
<organism evidence="2 3">
    <name type="scientific">Candidatus Paracaedimonas acanthamoebae</name>
    <dbReference type="NCBI Taxonomy" id="244581"/>
    <lineage>
        <taxon>Bacteria</taxon>
        <taxon>Pseudomonadati</taxon>
        <taxon>Pseudomonadota</taxon>
        <taxon>Alphaproteobacteria</taxon>
        <taxon>Holosporales</taxon>
        <taxon>Caedimonadaceae</taxon>
        <taxon>Candidatus Paracaedimonas</taxon>
    </lineage>
</organism>
<feature type="signal peptide" evidence="1">
    <location>
        <begin position="1"/>
        <end position="23"/>
    </location>
</feature>
<evidence type="ECO:0008006" key="4">
    <source>
        <dbReference type="Google" id="ProtNLM"/>
    </source>
</evidence>
<dbReference type="EMBL" id="JAFKGL010000019">
    <property type="protein sequence ID" value="MBN9413276.1"/>
    <property type="molecule type" value="Genomic_DNA"/>
</dbReference>
<protein>
    <recommendedName>
        <fullName evidence="4">FCP1 homology domain-containing protein</fullName>
    </recommendedName>
</protein>
<accession>A0A8J7TTD5</accession>
<evidence type="ECO:0000313" key="3">
    <source>
        <dbReference type="Proteomes" id="UP000664414"/>
    </source>
</evidence>
<evidence type="ECO:0000256" key="1">
    <source>
        <dbReference type="SAM" id="SignalP"/>
    </source>
</evidence>